<comment type="caution">
    <text evidence="2">The sequence shown here is derived from an EMBL/GenBank/DDBJ whole genome shotgun (WGS) entry which is preliminary data.</text>
</comment>
<evidence type="ECO:0000313" key="3">
    <source>
        <dbReference type="Proteomes" id="UP000324575"/>
    </source>
</evidence>
<dbReference type="AlphaFoldDB" id="A0A5M8P672"/>
<feature type="chain" id="PRO_5024384174" description="Xylosidase" evidence="1">
    <location>
        <begin position="20"/>
        <end position="452"/>
    </location>
</feature>
<sequence length="452" mass="50637">MKKYIFFLFALSGLLFVRCGDDPVSPPDPPAPPTPPVDTTVVVPPNPNEVVYDETGCLYTSYNKLVMAGYQGWFSCQGDPSRMGWVHYPHDGQLKPGSVNIDYWPDMAEYENKYAAPGFQYADGSQAYLFSSSDSSTVDLHFKWMKEYGIDGVFVQRFVSQTTGGLAKERVNTVLRLALKAAKKYGRAIAIMYDGSAGSEQDYQRITSDWNELVELFNLYDNVENPTFLRHNGKPVFSLWGYGFTSRGFDPAIFDKICENIRGSEAKKVSIMLGVPYNWRTLSGDCVDDDRFHESLKKWVDIISPWAVGRYNSSNAISAITTNVTADLKWCADNKKDYSPVVYPGFSWRNMQGGDNQYDATPREKGDFLWKQVVAAKQAKAKMAYVAMFDELDEGTCIFKCETANHLPLNGTGKFIGYENEVGSDHYLWLTGKAADLFHGGGGYGTSQPIRK</sequence>
<name>A0A5M8P672_9BACT</name>
<organism evidence="2 3">
    <name type="scientific">Candidatus Ordinivivax streblomastigis</name>
    <dbReference type="NCBI Taxonomy" id="2540710"/>
    <lineage>
        <taxon>Bacteria</taxon>
        <taxon>Pseudomonadati</taxon>
        <taxon>Bacteroidota</taxon>
        <taxon>Bacteroidia</taxon>
        <taxon>Bacteroidales</taxon>
        <taxon>Candidatus Ordinivivax</taxon>
    </lineage>
</organism>
<dbReference type="CDD" id="cd11576">
    <property type="entry name" value="GH99_GH71_like_2"/>
    <property type="match status" value="1"/>
</dbReference>
<gene>
    <name evidence="2" type="ORF">EZS26_000261</name>
</gene>
<dbReference type="Proteomes" id="UP000324575">
    <property type="component" value="Unassembled WGS sequence"/>
</dbReference>
<dbReference type="EMBL" id="SNRX01000001">
    <property type="protein sequence ID" value="KAA6303710.1"/>
    <property type="molecule type" value="Genomic_DNA"/>
</dbReference>
<evidence type="ECO:0008006" key="4">
    <source>
        <dbReference type="Google" id="ProtNLM"/>
    </source>
</evidence>
<evidence type="ECO:0000256" key="1">
    <source>
        <dbReference type="SAM" id="SignalP"/>
    </source>
</evidence>
<feature type="signal peptide" evidence="1">
    <location>
        <begin position="1"/>
        <end position="19"/>
    </location>
</feature>
<reference evidence="2 3" key="1">
    <citation type="submission" date="2019-03" db="EMBL/GenBank/DDBJ databases">
        <title>Single cell metagenomics reveals metabolic interactions within the superorganism composed of flagellate Streblomastix strix and complex community of Bacteroidetes bacteria on its surface.</title>
        <authorList>
            <person name="Treitli S.C."/>
            <person name="Kolisko M."/>
            <person name="Husnik F."/>
            <person name="Keeling P."/>
            <person name="Hampl V."/>
        </authorList>
    </citation>
    <scope>NUCLEOTIDE SEQUENCE [LARGE SCALE GENOMIC DNA]</scope>
    <source>
        <strain evidence="2">St1</strain>
    </source>
</reference>
<protein>
    <recommendedName>
        <fullName evidence="4">Xylosidase</fullName>
    </recommendedName>
</protein>
<keyword evidence="1" id="KW-0732">Signal</keyword>
<accession>A0A5M8P672</accession>
<evidence type="ECO:0000313" key="2">
    <source>
        <dbReference type="EMBL" id="KAA6303710.1"/>
    </source>
</evidence>
<dbReference type="Gene3D" id="3.20.20.80">
    <property type="entry name" value="Glycosidases"/>
    <property type="match status" value="1"/>
</dbReference>
<proteinExistence type="predicted"/>